<dbReference type="Gene3D" id="4.10.220.110">
    <property type="match status" value="1"/>
</dbReference>
<dbReference type="Gene3D" id="2.40.50.230">
    <property type="entry name" value="Gp5 N-terminal domain"/>
    <property type="match status" value="1"/>
</dbReference>
<dbReference type="EMBL" id="CP060719">
    <property type="protein sequence ID" value="QNN69882.1"/>
    <property type="molecule type" value="Genomic_DNA"/>
</dbReference>
<dbReference type="InterPro" id="IPR037026">
    <property type="entry name" value="Vgr_OB-fold_dom_sf"/>
</dbReference>
<dbReference type="NCBIfam" id="TIGR03361">
    <property type="entry name" value="VI_Rhs_Vgr"/>
    <property type="match status" value="1"/>
</dbReference>
<dbReference type="InterPro" id="IPR006531">
    <property type="entry name" value="Gp5/Vgr_OB"/>
</dbReference>
<proteinExistence type="inferred from homology"/>
<dbReference type="Gene3D" id="2.30.110.50">
    <property type="match status" value="1"/>
</dbReference>
<dbReference type="SUPFAM" id="SSF69279">
    <property type="entry name" value="Phage tail proteins"/>
    <property type="match status" value="2"/>
</dbReference>
<dbReference type="InterPro" id="IPR006533">
    <property type="entry name" value="T6SS_Vgr_RhsGE"/>
</dbReference>
<evidence type="ECO:0000313" key="6">
    <source>
        <dbReference type="EMBL" id="QNN69882.1"/>
    </source>
</evidence>
<dbReference type="Pfam" id="PF04717">
    <property type="entry name" value="Phage_base_V"/>
    <property type="match status" value="1"/>
</dbReference>
<feature type="domain" description="Gp5/Type VI secretion system Vgr protein OB-fold" evidence="4">
    <location>
        <begin position="405"/>
        <end position="478"/>
    </location>
</feature>
<dbReference type="PANTHER" id="PTHR32305:SF15">
    <property type="entry name" value="PROTEIN RHSA-RELATED"/>
    <property type="match status" value="1"/>
</dbReference>
<evidence type="ECO:0000256" key="1">
    <source>
        <dbReference type="ARBA" id="ARBA00004613"/>
    </source>
</evidence>
<dbReference type="PANTHER" id="PTHR32305">
    <property type="match status" value="1"/>
</dbReference>
<feature type="domain" description="Gp5/Type VI secretion system Vgr C-terminal trimerisation" evidence="5">
    <location>
        <begin position="495"/>
        <end position="599"/>
    </location>
</feature>
<evidence type="ECO:0000259" key="5">
    <source>
        <dbReference type="Pfam" id="PF22178"/>
    </source>
</evidence>
<dbReference type="SUPFAM" id="SSF69349">
    <property type="entry name" value="Phage fibre proteins"/>
    <property type="match status" value="1"/>
</dbReference>
<dbReference type="InterPro" id="IPR017847">
    <property type="entry name" value="T6SS_RhsGE_Vgr_subset"/>
</dbReference>
<dbReference type="NCBIfam" id="TIGR01646">
    <property type="entry name" value="vgr_GE"/>
    <property type="match status" value="1"/>
</dbReference>
<reference evidence="6 7" key="1">
    <citation type="submission" date="2020-08" db="EMBL/GenBank/DDBJ databases">
        <title>Genome sequence of Thermomonas carbonis KCTC 42013T.</title>
        <authorList>
            <person name="Hyun D.-W."/>
            <person name="Bae J.-W."/>
        </authorList>
    </citation>
    <scope>NUCLEOTIDE SEQUENCE [LARGE SCALE GENOMIC DNA]</scope>
    <source>
        <strain evidence="6 7">KCTC 42013</strain>
    </source>
</reference>
<dbReference type="GO" id="GO:0005576">
    <property type="term" value="C:extracellular region"/>
    <property type="evidence" value="ECO:0007669"/>
    <property type="project" value="UniProtKB-SubCell"/>
</dbReference>
<dbReference type="KEGG" id="tcn:H9L16_14745"/>
<keyword evidence="7" id="KW-1185">Reference proteome</keyword>
<evidence type="ECO:0000256" key="3">
    <source>
        <dbReference type="ARBA" id="ARBA00022525"/>
    </source>
</evidence>
<dbReference type="AlphaFoldDB" id="A0A7G9SPV7"/>
<name>A0A7G9SPV7_9GAMM</name>
<protein>
    <submittedName>
        <fullName evidence="6">Type VI secretion system tip protein VgrG</fullName>
    </submittedName>
</protein>
<gene>
    <name evidence="6" type="primary">tssI</name>
    <name evidence="6" type="ORF">H9L16_14745</name>
</gene>
<comment type="similarity">
    <text evidence="2">Belongs to the VgrG protein family.</text>
</comment>
<comment type="subcellular location">
    <subcellularLocation>
        <location evidence="1">Secreted</location>
    </subcellularLocation>
</comment>
<dbReference type="Proteomes" id="UP000515804">
    <property type="component" value="Chromosome"/>
</dbReference>
<dbReference type="Pfam" id="PF22178">
    <property type="entry name" value="Gp5_trimer_C"/>
    <property type="match status" value="1"/>
</dbReference>
<sequence>MPASLSTSNRMYFLTLQEYGEDDLLIEEMSGREAVSELFEFRLRLLSERDDIDPVRIIGKWAILRIETWDSRHMAGERHWNGYVSRFAQTGRAPSPDGEGDLYTYECDIVPWFWMLTQHEDCRIFQNLSVPDIIETIFGEFAYSDFKLELTEDHPELEYCTQYNESTFDFISRLIEREGIHYYFRHNEDSGGSTHILVFTDNKDSNPALDPDELPFHHDGHAEDFDAIRTLARNEQMRTRKVTLQDWDYKKRGSVSENTPTVLDIGSDHGLERYQYPGGFVAPSGAADASTGKHLSKVIMEAEEASHLRFRGDSQIRTLAPGHTFTLYDHPFDTFNVEYLLLSVWHHGRNNLTAGGNGGGDYGNKFTLQPHQTVYRAPLTTRKGQVRGPQTAIVVGPPGEEIYTDDLGRIKVRFPWDRKVSGRSTDKPDDKASCWIRVAQMWAGNGYGTMFIPRIGMEVVVDFLEGDPDRPIAVGCVYNGINKPPYALPADATKSTIKTLSSKGGGGFNELRFEDKKGSEEVFLHAQKDLQHRVKEKSTTFVGKDVHVLVNENRYEKTVLDDHKTVDGKRLAYVRKDDHLKVDGGVLMESSGGMNLSAGQDLLGASSMNLHLKGGMNVVVEAGLSLSLKVGGNFINIGPAGVAISGTMVMINSGGSAMSANAPGKPEKAKEPEEAIKVDPGKVTDPVQQLQAQALRNAAREGQPFCAECLAARAAYQALMA</sequence>
<dbReference type="RefSeq" id="WP_187552399.1">
    <property type="nucleotide sequence ID" value="NZ_BMZL01000001.1"/>
</dbReference>
<dbReference type="InterPro" id="IPR054030">
    <property type="entry name" value="Gp5_Vgr_C"/>
</dbReference>
<evidence type="ECO:0000256" key="2">
    <source>
        <dbReference type="ARBA" id="ARBA00005558"/>
    </source>
</evidence>
<dbReference type="SUPFAM" id="SSF69255">
    <property type="entry name" value="gp5 N-terminal domain-like"/>
    <property type="match status" value="1"/>
</dbReference>
<evidence type="ECO:0000313" key="7">
    <source>
        <dbReference type="Proteomes" id="UP000515804"/>
    </source>
</evidence>
<dbReference type="InterPro" id="IPR050708">
    <property type="entry name" value="T6SS_VgrG/RHS"/>
</dbReference>
<keyword evidence="3" id="KW-0964">Secreted</keyword>
<evidence type="ECO:0000259" key="4">
    <source>
        <dbReference type="Pfam" id="PF04717"/>
    </source>
</evidence>
<organism evidence="6 7">
    <name type="scientific">Thermomonas carbonis</name>
    <dbReference type="NCBI Taxonomy" id="1463158"/>
    <lineage>
        <taxon>Bacteria</taxon>
        <taxon>Pseudomonadati</taxon>
        <taxon>Pseudomonadota</taxon>
        <taxon>Gammaproteobacteria</taxon>
        <taxon>Lysobacterales</taxon>
        <taxon>Lysobacteraceae</taxon>
        <taxon>Thermomonas</taxon>
    </lineage>
</organism>
<accession>A0A7G9SPV7</accession>
<dbReference type="Pfam" id="PF05954">
    <property type="entry name" value="Phage_GPD"/>
    <property type="match status" value="1"/>
</dbReference>
<dbReference type="Gene3D" id="3.55.50.10">
    <property type="entry name" value="Baseplate protein-like domains"/>
    <property type="match status" value="1"/>
</dbReference>